<feature type="chain" id="PRO_5043507268" description="chitinase" evidence="10">
    <location>
        <begin position="33"/>
        <end position="700"/>
    </location>
</feature>
<keyword evidence="6" id="KW-1015">Disulfide bond</keyword>
<comment type="caution">
    <text evidence="12">The sequence shown here is derived from an EMBL/GenBank/DDBJ whole genome shotgun (WGS) entry which is preliminary data.</text>
</comment>
<protein>
    <recommendedName>
        <fullName evidence="3">chitinase</fullName>
        <ecNumber evidence="3">3.2.1.14</ecNumber>
    </recommendedName>
</protein>
<dbReference type="GO" id="GO:0006032">
    <property type="term" value="P:chitin catabolic process"/>
    <property type="evidence" value="ECO:0007669"/>
    <property type="project" value="UniProtKB-KW"/>
</dbReference>
<keyword evidence="4" id="KW-0378">Hydrolase</keyword>
<keyword evidence="7" id="KW-0119">Carbohydrate metabolism</keyword>
<keyword evidence="8" id="KW-0326">Glycosidase</keyword>
<dbReference type="PROSITE" id="PS51910">
    <property type="entry name" value="GH18_2"/>
    <property type="match status" value="2"/>
</dbReference>
<evidence type="ECO:0000256" key="5">
    <source>
        <dbReference type="ARBA" id="ARBA00023024"/>
    </source>
</evidence>
<evidence type="ECO:0000259" key="11">
    <source>
        <dbReference type="PROSITE" id="PS51910"/>
    </source>
</evidence>
<dbReference type="Proteomes" id="UP000685013">
    <property type="component" value="Chromosome 14"/>
</dbReference>
<dbReference type="InterPro" id="IPR050542">
    <property type="entry name" value="Glycosyl_Hydrlase18_Chitinase"/>
</dbReference>
<dbReference type="CDD" id="cd02877">
    <property type="entry name" value="GH18_hevamine_XipI_class_III"/>
    <property type="match status" value="1"/>
</dbReference>
<keyword evidence="5" id="KW-0146">Chitin degradation</keyword>
<keyword evidence="10" id="KW-0732">Signal</keyword>
<evidence type="ECO:0000256" key="9">
    <source>
        <dbReference type="ARBA" id="ARBA00023326"/>
    </source>
</evidence>
<keyword evidence="9" id="KW-0624">Polysaccharide degradation</keyword>
<dbReference type="InterPro" id="IPR045321">
    <property type="entry name" value="Cts1-like"/>
</dbReference>
<evidence type="ECO:0000313" key="12">
    <source>
        <dbReference type="EMBL" id="KAG6582640.1"/>
    </source>
</evidence>
<feature type="domain" description="GH18" evidence="11">
    <location>
        <begin position="38"/>
        <end position="309"/>
    </location>
</feature>
<dbReference type="GO" id="GO:0008843">
    <property type="term" value="F:endochitinase activity"/>
    <property type="evidence" value="ECO:0007669"/>
    <property type="project" value="UniProtKB-EC"/>
</dbReference>
<dbReference type="GO" id="GO:0005576">
    <property type="term" value="C:extracellular region"/>
    <property type="evidence" value="ECO:0007669"/>
    <property type="project" value="TreeGrafter"/>
</dbReference>
<dbReference type="FunFam" id="3.20.20.80:FF:000015">
    <property type="entry name" value="Acidic endochitinase SE2"/>
    <property type="match status" value="1"/>
</dbReference>
<proteinExistence type="inferred from homology"/>
<evidence type="ECO:0000256" key="7">
    <source>
        <dbReference type="ARBA" id="ARBA00023277"/>
    </source>
</evidence>
<dbReference type="EC" id="3.2.1.14" evidence="3"/>
<evidence type="ECO:0000256" key="10">
    <source>
        <dbReference type="SAM" id="SignalP"/>
    </source>
</evidence>
<comment type="similarity">
    <text evidence="2">Belongs to the glycosyl hydrolase 18 family. Chitinase class II subfamily.</text>
</comment>
<comment type="catalytic activity">
    <reaction evidence="1">
        <text>Random endo-hydrolysis of N-acetyl-beta-D-glucosaminide (1-&gt;4)-beta-linkages in chitin and chitodextrins.</text>
        <dbReference type="EC" id="3.2.1.14"/>
    </reaction>
</comment>
<dbReference type="InterPro" id="IPR001223">
    <property type="entry name" value="Glyco_hydro18_cat"/>
</dbReference>
<evidence type="ECO:0000256" key="8">
    <source>
        <dbReference type="ARBA" id="ARBA00023295"/>
    </source>
</evidence>
<keyword evidence="13" id="KW-1185">Reference proteome</keyword>
<feature type="non-terminal residue" evidence="12">
    <location>
        <position position="1"/>
    </location>
</feature>
<dbReference type="EMBL" id="JAGKQH010000014">
    <property type="protein sequence ID" value="KAG6582640.1"/>
    <property type="molecule type" value="Genomic_DNA"/>
</dbReference>
<feature type="signal peptide" evidence="10">
    <location>
        <begin position="1"/>
        <end position="32"/>
    </location>
</feature>
<name>A0AAV6MLE8_9ROSI</name>
<evidence type="ECO:0000313" key="13">
    <source>
        <dbReference type="Proteomes" id="UP000685013"/>
    </source>
</evidence>
<dbReference type="AlphaFoldDB" id="A0AAV6MLE8"/>
<evidence type="ECO:0000256" key="6">
    <source>
        <dbReference type="ARBA" id="ARBA00023157"/>
    </source>
</evidence>
<reference evidence="12 13" key="1">
    <citation type="journal article" date="2021" name="Hortic Res">
        <title>The domestication of Cucurbita argyrosperma as revealed by the genome of its wild relative.</title>
        <authorList>
            <person name="Barrera-Redondo J."/>
            <person name="Sanchez-de la Vega G."/>
            <person name="Aguirre-Liguori J.A."/>
            <person name="Castellanos-Morales G."/>
            <person name="Gutierrez-Guerrero Y.T."/>
            <person name="Aguirre-Dugua X."/>
            <person name="Aguirre-Planter E."/>
            <person name="Tenaillon M.I."/>
            <person name="Lira-Saade R."/>
            <person name="Eguiarte L.E."/>
        </authorList>
    </citation>
    <scope>NUCLEOTIDE SEQUENCE [LARGE SCALE GENOMIC DNA]</scope>
    <source>
        <strain evidence="12">JBR-2021</strain>
    </source>
</reference>
<evidence type="ECO:0000256" key="1">
    <source>
        <dbReference type="ARBA" id="ARBA00000822"/>
    </source>
</evidence>
<accession>A0AAV6MLE8</accession>
<dbReference type="PANTHER" id="PTHR45708">
    <property type="entry name" value="ENDOCHITINASE"/>
    <property type="match status" value="1"/>
</dbReference>
<gene>
    <name evidence="12" type="ORF">SDJN03_22642</name>
</gene>
<dbReference type="Pfam" id="PF00704">
    <property type="entry name" value="Glyco_hydro_18"/>
    <property type="match status" value="2"/>
</dbReference>
<evidence type="ECO:0000256" key="3">
    <source>
        <dbReference type="ARBA" id="ARBA00012729"/>
    </source>
</evidence>
<evidence type="ECO:0000256" key="2">
    <source>
        <dbReference type="ARBA" id="ARBA00009121"/>
    </source>
</evidence>
<feature type="domain" description="GH18" evidence="11">
    <location>
        <begin position="426"/>
        <end position="700"/>
    </location>
</feature>
<dbReference type="GO" id="GO:0000272">
    <property type="term" value="P:polysaccharide catabolic process"/>
    <property type="evidence" value="ECO:0007669"/>
    <property type="project" value="UniProtKB-KW"/>
</dbReference>
<sequence>MASLFFPQMASFQFHALLLSLLCFSLIAVSTATGLRGLEVGVDLDLNSLLDACNSGNYQTINIGFLVSLGNAQTPEINLTAYCNPTTGDGCTKFSQQIKSCQASGIKIMLSIGGGDGKYNLNNFTEATNFSTYLWDNFLGGQSNSRPLNDAVFDGVDITNDRSSWDNWSKLGEELGKLYEKQGRKFYLSAAPQCSSLDSSGHSIPQPGIFDYISVQFYGDNLVCQYLNDRLDGFWKSWNMWKTFRAGKVFVKMLAAPKAEGLGYIRPDVFRTEVLPELQQSSNFGGVILSSEDLKEGYSSEINPKVCGSVGAESQSANEMAVFPMGNSYDRTTDDRLFKIWFPPFDGQKNNKSGYDWFLFQRSMFAVLSSVFDALEIARKRDMLIVWFPFLVKMSEILRIQRGQCGEPDRHGSPLNATAGRGGIGGGIATYWGQNIREGRLTAACATGKFKIVNIGFLSTFGNGQLPQVNLTRHCSPICNGCWNVSAGIVNCQNDGVKVMLSIGGPHGNYSLSSGAEALYLADYIWNNFLHGHSTSLRPFGYAPLDGVDFRIERGEFSPYYALLARRLHDYGRQWGRKVYLTAAPGCRFPDNYLTKSLYTGLFDYVWIRFFNDRQCQYNSGDPSGFWRSWMQWIHSIPARKFYVGIPASEEAGDGYVTPAVLIRDVLPFVKRSASYGGVMLFDLSNDVQTNYSSLISSRV</sequence>
<organism evidence="12 13">
    <name type="scientific">Cucurbita argyrosperma subsp. sororia</name>
    <dbReference type="NCBI Taxonomy" id="37648"/>
    <lineage>
        <taxon>Eukaryota</taxon>
        <taxon>Viridiplantae</taxon>
        <taxon>Streptophyta</taxon>
        <taxon>Embryophyta</taxon>
        <taxon>Tracheophyta</taxon>
        <taxon>Spermatophyta</taxon>
        <taxon>Magnoliopsida</taxon>
        <taxon>eudicotyledons</taxon>
        <taxon>Gunneridae</taxon>
        <taxon>Pentapetalae</taxon>
        <taxon>rosids</taxon>
        <taxon>fabids</taxon>
        <taxon>Cucurbitales</taxon>
        <taxon>Cucurbitaceae</taxon>
        <taxon>Cucurbiteae</taxon>
        <taxon>Cucurbita</taxon>
    </lineage>
</organism>
<dbReference type="PANTHER" id="PTHR45708:SF40">
    <property type="entry name" value="BASIC ENDOCHITINASE"/>
    <property type="match status" value="1"/>
</dbReference>
<evidence type="ECO:0000256" key="4">
    <source>
        <dbReference type="ARBA" id="ARBA00022801"/>
    </source>
</evidence>